<reference evidence="12" key="1">
    <citation type="submission" date="2025-08" db="UniProtKB">
        <authorList>
            <consortium name="Ensembl"/>
        </authorList>
    </citation>
    <scope>IDENTIFICATION</scope>
</reference>
<evidence type="ECO:0000256" key="5">
    <source>
        <dbReference type="ARBA" id="ARBA00012058"/>
    </source>
</evidence>
<comment type="cofactor">
    <cofactor evidence="1">
        <name>Mg(2+)</name>
        <dbReference type="ChEBI" id="CHEBI:18420"/>
    </cofactor>
</comment>
<evidence type="ECO:0000256" key="8">
    <source>
        <dbReference type="ARBA" id="ARBA00023239"/>
    </source>
</evidence>
<protein>
    <recommendedName>
        <fullName evidence="5">phosphopyruvate hydratase</fullName>
        <ecNumber evidence="5">4.2.1.11</ecNumber>
    </recommendedName>
    <alternativeName>
        <fullName evidence="9">2-phospho-D-glycerate hydro-lyase</fullName>
    </alternativeName>
</protein>
<dbReference type="SUPFAM" id="SSF51604">
    <property type="entry name" value="Enolase C-terminal domain-like"/>
    <property type="match status" value="1"/>
</dbReference>
<dbReference type="Gene3D" id="3.20.20.120">
    <property type="entry name" value="Enolase-like C-terminal domain"/>
    <property type="match status" value="1"/>
</dbReference>
<evidence type="ECO:0000259" key="11">
    <source>
        <dbReference type="SMART" id="SM01193"/>
    </source>
</evidence>
<proteinExistence type="inferred from homology"/>
<dbReference type="InterPro" id="IPR036849">
    <property type="entry name" value="Enolase-like_C_sf"/>
</dbReference>
<dbReference type="GO" id="GO:0000287">
    <property type="term" value="F:magnesium ion binding"/>
    <property type="evidence" value="ECO:0007669"/>
    <property type="project" value="InterPro"/>
</dbReference>
<dbReference type="InParanoid" id="A0A7N8WX82"/>
<comment type="pathway">
    <text evidence="2">Carbohydrate degradation; glycolysis; pyruvate from D-glyceraldehyde 3-phosphate: step 4/5.</text>
</comment>
<dbReference type="PANTHER" id="PTHR11902:SF55">
    <property type="entry name" value="ALPHA-ENOLASE"/>
    <property type="match status" value="1"/>
</dbReference>
<reference evidence="12" key="2">
    <citation type="submission" date="2025-09" db="UniProtKB">
        <authorList>
            <consortium name="Ensembl"/>
        </authorList>
    </citation>
    <scope>IDENTIFICATION</scope>
</reference>
<dbReference type="GO" id="GO:0006096">
    <property type="term" value="P:glycolytic process"/>
    <property type="evidence" value="ECO:0007669"/>
    <property type="project" value="UniProtKB-UniPathway"/>
</dbReference>
<keyword evidence="8" id="KW-0456">Lyase</keyword>
<dbReference type="PANTHER" id="PTHR11902">
    <property type="entry name" value="ENOLASE"/>
    <property type="match status" value="1"/>
</dbReference>
<sequence length="532" mass="58889">VGAVQFSLSPFSPLTSLHPCIHTGTQIPSYYISRSPRREEGERGIVAIQEYNFIYVCYSFVSHSPRSCNMSIVKIHAREIFDSRGNPTVEVDLYTDKGLFRAAIPSGASTGIYEALELRDNDKSRYLGKGVSQAVEHINSTLAPALISQDLSVVDQERIDQMMIDMDGTENKSRFGANAILGVSLAVCKAGAAEKGVPLYRHIADLAGNSEVILPVPAFNVINGGSHAGNKLAMQEFMILPIGASTFKEAMRIGAEVYHNLKNVIKKKYGQDATNVGDEGGFAPNILENQEALELLKDAIAKAGYTDEVVIGMDVAASEFYREGKYDLDFKSPDDSSRYITPDELADLYKSFVKDYPVVSIEDPFDQDDWAAWTKFTDSTDIQVVGDDLTVTNPNRISKAVEEKACNCLLLKVNQIGTVTESMKACKMAQVSGWGVMVSHRSGETEDTFIADLVVGLCTGQIKTGAPCRSERLAKYNQILRPTFCTFLKLFFNIGLKRNWETRLALLEKTSESHWSKWMSHFLHNWTFCTNA</sequence>
<dbReference type="Proteomes" id="UP000261640">
    <property type="component" value="Unplaced"/>
</dbReference>
<evidence type="ECO:0000313" key="13">
    <source>
        <dbReference type="Proteomes" id="UP000261640"/>
    </source>
</evidence>
<dbReference type="InterPro" id="IPR020810">
    <property type="entry name" value="Enolase_C"/>
</dbReference>
<keyword evidence="7" id="KW-0324">Glycolysis</keyword>
<comment type="subunit">
    <text evidence="4">Dimer.</text>
</comment>
<evidence type="ECO:0000256" key="9">
    <source>
        <dbReference type="ARBA" id="ARBA00031125"/>
    </source>
</evidence>
<dbReference type="GO" id="GO:0000015">
    <property type="term" value="C:phosphopyruvate hydratase complex"/>
    <property type="evidence" value="ECO:0007669"/>
    <property type="project" value="InterPro"/>
</dbReference>
<dbReference type="GeneTree" id="ENSGT00950000182805"/>
<dbReference type="AlphaFoldDB" id="A0A7N8WX82"/>
<dbReference type="InterPro" id="IPR020809">
    <property type="entry name" value="Enolase_CS"/>
</dbReference>
<feature type="domain" description="Enolase C-terminal TIM barrel" evidence="10">
    <location>
        <begin position="211"/>
        <end position="493"/>
    </location>
</feature>
<evidence type="ECO:0000256" key="7">
    <source>
        <dbReference type="ARBA" id="ARBA00023152"/>
    </source>
</evidence>
<dbReference type="SMART" id="SM01192">
    <property type="entry name" value="Enolase_C"/>
    <property type="match status" value="1"/>
</dbReference>
<dbReference type="InterPro" id="IPR000941">
    <property type="entry name" value="Enolase"/>
</dbReference>
<evidence type="ECO:0000256" key="1">
    <source>
        <dbReference type="ARBA" id="ARBA00001946"/>
    </source>
</evidence>
<dbReference type="HAMAP" id="MF_00318">
    <property type="entry name" value="Enolase"/>
    <property type="match status" value="1"/>
</dbReference>
<dbReference type="PROSITE" id="PS00164">
    <property type="entry name" value="ENOLASE"/>
    <property type="match status" value="1"/>
</dbReference>
<keyword evidence="6" id="KW-0460">Magnesium</keyword>
<dbReference type="Pfam" id="PF03952">
    <property type="entry name" value="Enolase_N"/>
    <property type="match status" value="1"/>
</dbReference>
<evidence type="ECO:0000259" key="10">
    <source>
        <dbReference type="SMART" id="SM01192"/>
    </source>
</evidence>
<dbReference type="SUPFAM" id="SSF54826">
    <property type="entry name" value="Enolase N-terminal domain-like"/>
    <property type="match status" value="1"/>
</dbReference>
<organism evidence="12 13">
    <name type="scientific">Mastacembelus armatus</name>
    <name type="common">zig-zag eel</name>
    <dbReference type="NCBI Taxonomy" id="205130"/>
    <lineage>
        <taxon>Eukaryota</taxon>
        <taxon>Metazoa</taxon>
        <taxon>Chordata</taxon>
        <taxon>Craniata</taxon>
        <taxon>Vertebrata</taxon>
        <taxon>Euteleostomi</taxon>
        <taxon>Actinopterygii</taxon>
        <taxon>Neopterygii</taxon>
        <taxon>Teleostei</taxon>
        <taxon>Neoteleostei</taxon>
        <taxon>Acanthomorphata</taxon>
        <taxon>Anabantaria</taxon>
        <taxon>Synbranchiformes</taxon>
        <taxon>Mastacembelidae</taxon>
        <taxon>Mastacembelus</taxon>
    </lineage>
</organism>
<dbReference type="SFLD" id="SFLDS00001">
    <property type="entry name" value="Enolase"/>
    <property type="match status" value="1"/>
</dbReference>
<evidence type="ECO:0000256" key="3">
    <source>
        <dbReference type="ARBA" id="ARBA00009604"/>
    </source>
</evidence>
<dbReference type="InterPro" id="IPR020811">
    <property type="entry name" value="Enolase_N"/>
</dbReference>
<dbReference type="CDD" id="cd03313">
    <property type="entry name" value="enolase"/>
    <property type="match status" value="1"/>
</dbReference>
<dbReference type="SFLD" id="SFLDF00002">
    <property type="entry name" value="enolase"/>
    <property type="match status" value="1"/>
</dbReference>
<keyword evidence="13" id="KW-1185">Reference proteome</keyword>
<dbReference type="FunFam" id="3.20.20.120:FF:000002">
    <property type="entry name" value="Enolase 1"/>
    <property type="match status" value="1"/>
</dbReference>
<evidence type="ECO:0000256" key="2">
    <source>
        <dbReference type="ARBA" id="ARBA00005031"/>
    </source>
</evidence>
<evidence type="ECO:0000256" key="6">
    <source>
        <dbReference type="ARBA" id="ARBA00022842"/>
    </source>
</evidence>
<comment type="similarity">
    <text evidence="3">Belongs to the enolase family.</text>
</comment>
<dbReference type="EC" id="4.2.1.11" evidence="5"/>
<dbReference type="NCBIfam" id="TIGR01060">
    <property type="entry name" value="eno"/>
    <property type="match status" value="1"/>
</dbReference>
<dbReference type="Pfam" id="PF00113">
    <property type="entry name" value="Enolase_C"/>
    <property type="match status" value="1"/>
</dbReference>
<dbReference type="FunFam" id="3.30.390.10:FF:000001">
    <property type="entry name" value="Enolase"/>
    <property type="match status" value="1"/>
</dbReference>
<dbReference type="SMART" id="SM01193">
    <property type="entry name" value="Enolase_N"/>
    <property type="match status" value="1"/>
</dbReference>
<dbReference type="PRINTS" id="PR00148">
    <property type="entry name" value="ENOLASE"/>
</dbReference>
<dbReference type="InterPro" id="IPR029017">
    <property type="entry name" value="Enolase-like_N"/>
</dbReference>
<evidence type="ECO:0000313" key="12">
    <source>
        <dbReference type="Ensembl" id="ENSMAMP00000043036.1"/>
    </source>
</evidence>
<accession>A0A7N8WX82</accession>
<dbReference type="Ensembl" id="ENSMAMT00000041385.1">
    <property type="protein sequence ID" value="ENSMAMP00000043036.1"/>
    <property type="gene ID" value="ENSMAMG00000023708.2"/>
</dbReference>
<name>A0A7N8WX82_9TELE</name>
<evidence type="ECO:0000256" key="4">
    <source>
        <dbReference type="ARBA" id="ARBA00011473"/>
    </source>
</evidence>
<dbReference type="Gene3D" id="3.30.390.10">
    <property type="entry name" value="Enolase-like, N-terminal domain"/>
    <property type="match status" value="1"/>
</dbReference>
<feature type="domain" description="Enolase N-terminal" evidence="11">
    <location>
        <begin position="72"/>
        <end position="203"/>
    </location>
</feature>
<dbReference type="SFLD" id="SFLDG00178">
    <property type="entry name" value="enolase"/>
    <property type="match status" value="1"/>
</dbReference>
<dbReference type="UniPathway" id="UPA00109">
    <property type="reaction ID" value="UER00187"/>
</dbReference>
<dbReference type="GO" id="GO:0004634">
    <property type="term" value="F:phosphopyruvate hydratase activity"/>
    <property type="evidence" value="ECO:0007669"/>
    <property type="project" value="UniProtKB-EC"/>
</dbReference>